<proteinExistence type="predicted"/>
<sequence>MELHEMCEWYGTVQNFDTDLDERLNGFITPRTTALSKNNLVPLGIRIQNDLRDLDISIFKQIGPRDPEWMPVANVWCAISDGETGFNYVKLVNVMDIPNPRRIQCEDEMKSHCTEYPTHNFYFVRYYCIEKIDDITKDVVLKVWGEENGDSYGVEVQGGMICEVRVCGNVLLRYHPLNKDVF</sequence>
<reference evidence="1" key="1">
    <citation type="submission" date="2022-03" db="EMBL/GenBank/DDBJ databases">
        <title>Draft genome sequence of Aduncisulcus paluster, a free-living microaerophilic Fornicata.</title>
        <authorList>
            <person name="Yuyama I."/>
            <person name="Kume K."/>
            <person name="Tamura T."/>
            <person name="Inagaki Y."/>
            <person name="Hashimoto T."/>
        </authorList>
    </citation>
    <scope>NUCLEOTIDE SEQUENCE</scope>
    <source>
        <strain evidence="1">NY0171</strain>
    </source>
</reference>
<comment type="caution">
    <text evidence="1">The sequence shown here is derived from an EMBL/GenBank/DDBJ whole genome shotgun (WGS) entry which is preliminary data.</text>
</comment>
<evidence type="ECO:0000313" key="2">
    <source>
        <dbReference type="Proteomes" id="UP001057375"/>
    </source>
</evidence>
<evidence type="ECO:0000313" key="1">
    <source>
        <dbReference type="EMBL" id="GKT27876.1"/>
    </source>
</evidence>
<accession>A0ABQ5K5N3</accession>
<protein>
    <submittedName>
        <fullName evidence="1">Uncharacterized protein</fullName>
    </submittedName>
</protein>
<dbReference type="Proteomes" id="UP001057375">
    <property type="component" value="Unassembled WGS sequence"/>
</dbReference>
<dbReference type="EMBL" id="BQXS01000084">
    <property type="protein sequence ID" value="GKT27876.1"/>
    <property type="molecule type" value="Genomic_DNA"/>
</dbReference>
<organism evidence="1 2">
    <name type="scientific">Aduncisulcus paluster</name>
    <dbReference type="NCBI Taxonomy" id="2918883"/>
    <lineage>
        <taxon>Eukaryota</taxon>
        <taxon>Metamonada</taxon>
        <taxon>Carpediemonas-like organisms</taxon>
        <taxon>Aduncisulcus</taxon>
    </lineage>
</organism>
<keyword evidence="2" id="KW-1185">Reference proteome</keyword>
<name>A0ABQ5K5N3_9EUKA</name>
<gene>
    <name evidence="1" type="ORF">ADUPG1_000249</name>
</gene>